<feature type="binding site" evidence="12">
    <location>
        <position position="442"/>
    </location>
    <ligand>
        <name>Ca(2+)</name>
        <dbReference type="ChEBI" id="CHEBI:29108"/>
    </ligand>
</feature>
<dbReference type="Pfam" id="PF07521">
    <property type="entry name" value="RMMBL"/>
    <property type="match status" value="1"/>
</dbReference>
<evidence type="ECO:0000256" key="11">
    <source>
        <dbReference type="PIRSR" id="PIRSR004803-2"/>
    </source>
</evidence>
<keyword evidence="1 9" id="KW-0963">Cytoplasm</keyword>
<dbReference type="PANTHER" id="PTHR43694">
    <property type="entry name" value="RIBONUCLEASE J"/>
    <property type="match status" value="1"/>
</dbReference>
<evidence type="ECO:0000256" key="7">
    <source>
        <dbReference type="ARBA" id="ARBA00022839"/>
    </source>
</evidence>
<organism evidence="14 15">
    <name type="scientific">Candidatus Acidulodesulfobacterium ferriphilum</name>
    <dbReference type="NCBI Taxonomy" id="2597223"/>
    <lineage>
        <taxon>Bacteria</taxon>
        <taxon>Deltaproteobacteria</taxon>
        <taxon>Candidatus Acidulodesulfobacterales</taxon>
        <taxon>Candidatus Acidulodesulfobacterium</taxon>
    </lineage>
</organism>
<keyword evidence="9" id="KW-0698">rRNA processing</keyword>
<evidence type="ECO:0000256" key="9">
    <source>
        <dbReference type="HAMAP-Rule" id="MF_01491"/>
    </source>
</evidence>
<dbReference type="Gene3D" id="3.60.15.10">
    <property type="entry name" value="Ribonuclease Z/Hydroxyacylglutathione hydrolase-like"/>
    <property type="match status" value="1"/>
</dbReference>
<feature type="binding site" evidence="12">
    <location>
        <position position="46"/>
    </location>
    <ligand>
        <name>Ca(2+)</name>
        <dbReference type="ChEBI" id="CHEBI:29108"/>
    </ligand>
</feature>
<evidence type="ECO:0000256" key="1">
    <source>
        <dbReference type="ARBA" id="ARBA00022490"/>
    </source>
</evidence>
<feature type="binding site" evidence="11">
    <location>
        <begin position="230"/>
        <end position="232"/>
    </location>
    <ligand>
        <name>substrate</name>
    </ligand>
</feature>
<keyword evidence="3 12" id="KW-0479">Metal-binding</keyword>
<proteinExistence type="inferred from homology"/>
<dbReference type="InterPro" id="IPR042173">
    <property type="entry name" value="RNase_J_2"/>
</dbReference>
<dbReference type="Gene3D" id="3.10.20.580">
    <property type="match status" value="1"/>
</dbReference>
<dbReference type="InterPro" id="IPR001587">
    <property type="entry name" value="RNase_J_CS"/>
</dbReference>
<comment type="similarity">
    <text evidence="9">Belongs to the metallo-beta-lactamase superfamily. RNA-metabolizing metallo-beta-lactamase-like family. Bacterial RNase J subfamily.</text>
</comment>
<feature type="binding site" evidence="12">
    <location>
        <position position="139"/>
    </location>
    <ligand>
        <name>Zn(2+)</name>
        <dbReference type="ChEBI" id="CHEBI:29105"/>
        <label>1</label>
        <note>catalytic</note>
    </ligand>
</feature>
<dbReference type="Proteomes" id="UP000320813">
    <property type="component" value="Unassembled WGS sequence"/>
</dbReference>
<feature type="active site" description="Proton acceptor" evidence="10">
    <location>
        <position position="366"/>
    </location>
</feature>
<feature type="binding site" evidence="12">
    <location>
        <position position="75"/>
    </location>
    <ligand>
        <name>Zn(2+)</name>
        <dbReference type="ChEBI" id="CHEBI:29105"/>
        <label>1</label>
        <note>catalytic</note>
    </ligand>
</feature>
<dbReference type="GO" id="GO:0004521">
    <property type="term" value="F:RNA endonuclease activity"/>
    <property type="evidence" value="ECO:0007669"/>
    <property type="project" value="UniProtKB-UniRule"/>
</dbReference>
<dbReference type="Pfam" id="PF17770">
    <property type="entry name" value="RNase_J_C"/>
    <property type="match status" value="1"/>
</dbReference>
<dbReference type="EMBL" id="SGBD01000001">
    <property type="protein sequence ID" value="RZD15293.1"/>
    <property type="molecule type" value="Genomic_DNA"/>
</dbReference>
<dbReference type="EC" id="3.1.-.-" evidence="9"/>
<keyword evidence="7 9" id="KW-0269">Exonuclease</keyword>
<protein>
    <recommendedName>
        <fullName evidence="9">Ribonuclease J</fullName>
        <shortName evidence="9">RNase J</shortName>
        <ecNumber evidence="9">3.1.-.-</ecNumber>
    </recommendedName>
</protein>
<dbReference type="Pfam" id="PF22505">
    <property type="entry name" value="RNase_J_b_CASP"/>
    <property type="match status" value="1"/>
</dbReference>
<evidence type="ECO:0000313" key="14">
    <source>
        <dbReference type="EMBL" id="RZD15293.1"/>
    </source>
</evidence>
<comment type="subcellular location">
    <subcellularLocation>
        <location evidence="9">Cytoplasm</location>
    </subcellularLocation>
</comment>
<feature type="binding site" evidence="12">
    <location>
        <position position="76"/>
    </location>
    <ligand>
        <name>Zn(2+)</name>
        <dbReference type="ChEBI" id="CHEBI:29105"/>
        <label>1</label>
        <note>catalytic</note>
    </ligand>
</feature>
<reference evidence="14 15" key="1">
    <citation type="submission" date="2019-01" db="EMBL/GenBank/DDBJ databases">
        <title>Insights into ecological role of a new deltaproteobacterial order Candidatus Sinidesulfobacterales (Sva0485) by metagenomics and metatranscriptomics.</title>
        <authorList>
            <person name="Tan S."/>
            <person name="Liu J."/>
            <person name="Fang Y."/>
            <person name="Hedlund B.P."/>
            <person name="Lian Z.H."/>
            <person name="Huang L.Y."/>
            <person name="Li J.T."/>
            <person name="Huang L.N."/>
            <person name="Li W.J."/>
            <person name="Jiang H.C."/>
            <person name="Dong H.L."/>
            <person name="Shu W.S."/>
        </authorList>
    </citation>
    <scope>NUCLEOTIDE SEQUENCE [LARGE SCALE GENOMIC DNA]</scope>
    <source>
        <strain evidence="14">AP3</strain>
    </source>
</reference>
<dbReference type="Gene3D" id="3.40.50.10710">
    <property type="entry name" value="Metallo-hydrolase/oxidoreductase"/>
    <property type="match status" value="1"/>
</dbReference>
<keyword evidence="2 9" id="KW-0540">Nuclease</keyword>
<feature type="binding site" evidence="12">
    <location>
        <position position="388"/>
    </location>
    <ligand>
        <name>Zn(2+)</name>
        <dbReference type="ChEBI" id="CHEBI:29105"/>
        <label>1</label>
        <note>catalytic</note>
    </ligand>
</feature>
<dbReference type="SMART" id="SM00849">
    <property type="entry name" value="Lactamase_B"/>
    <property type="match status" value="1"/>
</dbReference>
<name>A0A519BDE8_9DELT</name>
<feature type="binding site" evidence="12">
    <location>
        <position position="71"/>
    </location>
    <ligand>
        <name>Zn(2+)</name>
        <dbReference type="ChEBI" id="CHEBI:29105"/>
        <label>1</label>
        <note>catalytic</note>
    </ligand>
</feature>
<dbReference type="InterPro" id="IPR001279">
    <property type="entry name" value="Metallo-B-lactamas"/>
</dbReference>
<dbReference type="InterPro" id="IPR030854">
    <property type="entry name" value="RNase_J_bac"/>
</dbReference>
<feature type="binding site" evidence="12">
    <location>
        <position position="161"/>
    </location>
    <ligand>
        <name>Zn(2+)</name>
        <dbReference type="ChEBI" id="CHEBI:29105"/>
        <label>1</label>
        <note>catalytic</note>
    </ligand>
</feature>
<feature type="active site" description="Proton donor" evidence="10">
    <location>
        <position position="193"/>
    </location>
</feature>
<dbReference type="CDD" id="cd07714">
    <property type="entry name" value="RNaseJ_MBL-fold"/>
    <property type="match status" value="1"/>
</dbReference>
<evidence type="ECO:0000313" key="15">
    <source>
        <dbReference type="Proteomes" id="UP000320813"/>
    </source>
</evidence>
<feature type="binding site" evidence="12">
    <location>
        <position position="44"/>
    </location>
    <ligand>
        <name>Ca(2+)</name>
        <dbReference type="ChEBI" id="CHEBI:29108"/>
    </ligand>
</feature>
<gene>
    <name evidence="9" type="primary">rnj</name>
    <name evidence="14" type="ORF">EVJ47_03210</name>
</gene>
<comment type="subunit">
    <text evidence="9">Homodimer, may be a subunit of the RNA degradosome.</text>
</comment>
<dbReference type="HAMAP" id="MF_01491">
    <property type="entry name" value="RNase_J_bact"/>
    <property type="match status" value="1"/>
</dbReference>
<comment type="cofactor">
    <cofactor evidence="12">
        <name>Ca(2+)</name>
        <dbReference type="ChEBI" id="CHEBI:29108"/>
    </cofactor>
    <text evidence="12">Binds 1 Ca(2+) cation per subunit. Seen in 1 crystal structure, it is not clear if it is physiologically important.</text>
</comment>
<evidence type="ECO:0000256" key="8">
    <source>
        <dbReference type="ARBA" id="ARBA00022884"/>
    </source>
</evidence>
<feature type="binding site" evidence="9 11">
    <location>
        <begin position="362"/>
        <end position="366"/>
    </location>
    <ligand>
        <name>substrate</name>
    </ligand>
</feature>
<dbReference type="InterPro" id="IPR041636">
    <property type="entry name" value="RNase_J_C"/>
</dbReference>
<dbReference type="SUPFAM" id="SSF56281">
    <property type="entry name" value="Metallo-hydrolase/oxidoreductase"/>
    <property type="match status" value="1"/>
</dbReference>
<comment type="function">
    <text evidence="9">An RNase that has 5'-3' exonuclease and possibly endonuclease activity. Involved in maturation of rRNA and in some organisms also mRNA maturation and/or decay.</text>
</comment>
<dbReference type="GO" id="GO:0004534">
    <property type="term" value="F:5'-3' RNA exonuclease activity"/>
    <property type="evidence" value="ECO:0007669"/>
    <property type="project" value="UniProtKB-UniRule"/>
</dbReference>
<comment type="caution">
    <text evidence="14">The sequence shown here is derived from an EMBL/GenBank/DDBJ whole genome shotgun (WGS) entry which is preliminary data.</text>
</comment>
<accession>A0A519BDE8</accession>
<comment type="cofactor">
    <cofactor evidence="12">
        <name>Zn(2+)</name>
        <dbReference type="ChEBI" id="CHEBI:29105"/>
    </cofactor>
    <text evidence="12">Binds 2 Zn(2+) ions per subunit. It is not clear if Zn(2+) or Mg(2+) is physiologically important.</text>
</comment>
<dbReference type="InterPro" id="IPR036866">
    <property type="entry name" value="RibonucZ/Hydroxyglut_hydro"/>
</dbReference>
<keyword evidence="6 12" id="KW-0862">Zinc</keyword>
<dbReference type="InterPro" id="IPR011108">
    <property type="entry name" value="RMMBL"/>
</dbReference>
<sequence length="554" mass="62437">MPTLKAIPLGGLGEIGLNMMVYETEKDIIIVDSGIMFPEDYMLGIDMVIPDIRYLYGPEKRQKIRGIVLTHGHEDHIGAIPYILRELNLPIFGTPFTLGILEEKLKEHDLPFKVSLFTVKTGNSITLGDFEIEFIRVAHSIIDGASLAIKTPVGTIIHTGDFKLDQTLDKNSATDINRIAHYGDNGVLALFSDSTNIEKEGFTISENDIKKTFRNIFQGNGRRIIVALFASNIHRISELLSLAVEFNKKVIFSGRSLLTYTKVARKLGYLKIPEDILIDEETIDYYKPEELLILTTGTQGEAMSALSRISVNDHKYIKIKPDDLVLLSSKFIPGNEKAISKIINNLYRRGAEVYYENISEIHVSGHASKEELKLMINIVKPKYFIPVHGELKHLYQHKKLAVSAGIPADSVFVLENGNSLVFTEDRECYADEKVYAGRIFVDGKGIGDVGTHTLKERAHLSENGMIIVLLVVDAKTSSIISGPEIVSKGFVFEDYFKELNETLRKLVVHAIEENQKYDTVDWVKVKDDIRRALKKYLNKTIDRHPFIFPMITEV</sequence>
<feature type="binding site" evidence="12">
    <location>
        <position position="73"/>
    </location>
    <ligand>
        <name>Zn(2+)</name>
        <dbReference type="ChEBI" id="CHEBI:29105"/>
        <label>1</label>
        <note>catalytic</note>
    </ligand>
</feature>
<dbReference type="PANTHER" id="PTHR43694:SF1">
    <property type="entry name" value="RIBONUCLEASE J"/>
    <property type="match status" value="1"/>
</dbReference>
<dbReference type="GO" id="GO:0003723">
    <property type="term" value="F:RNA binding"/>
    <property type="evidence" value="ECO:0007669"/>
    <property type="project" value="UniProtKB-UniRule"/>
</dbReference>
<dbReference type="GO" id="GO:0005737">
    <property type="term" value="C:cytoplasm"/>
    <property type="evidence" value="ECO:0007669"/>
    <property type="project" value="UniProtKB-SubCell"/>
</dbReference>
<evidence type="ECO:0000256" key="2">
    <source>
        <dbReference type="ARBA" id="ARBA00022722"/>
    </source>
</evidence>
<keyword evidence="12" id="KW-0106">Calcium</keyword>
<feature type="domain" description="Metallo-beta-lactamase" evidence="13">
    <location>
        <begin position="16"/>
        <end position="213"/>
    </location>
</feature>
<dbReference type="PIRSF" id="PIRSF004803">
    <property type="entry name" value="RnjA"/>
    <property type="match status" value="1"/>
</dbReference>
<evidence type="ECO:0000256" key="3">
    <source>
        <dbReference type="ARBA" id="ARBA00022723"/>
    </source>
</evidence>
<evidence type="ECO:0000256" key="4">
    <source>
        <dbReference type="ARBA" id="ARBA00022759"/>
    </source>
</evidence>
<dbReference type="AlphaFoldDB" id="A0A519BDE8"/>
<keyword evidence="8 9" id="KW-0694">RNA-binding</keyword>
<evidence type="ECO:0000256" key="6">
    <source>
        <dbReference type="ARBA" id="ARBA00022833"/>
    </source>
</evidence>
<evidence type="ECO:0000256" key="12">
    <source>
        <dbReference type="PIRSR" id="PIRSR004803-3"/>
    </source>
</evidence>
<dbReference type="InterPro" id="IPR004613">
    <property type="entry name" value="RNase_J"/>
</dbReference>
<keyword evidence="5 9" id="KW-0378">Hydrolase</keyword>
<dbReference type="GO" id="GO:0008270">
    <property type="term" value="F:zinc ion binding"/>
    <property type="evidence" value="ECO:0007669"/>
    <property type="project" value="InterPro"/>
</dbReference>
<evidence type="ECO:0000259" key="13">
    <source>
        <dbReference type="SMART" id="SM00849"/>
    </source>
</evidence>
<dbReference type="NCBIfam" id="TIGR00649">
    <property type="entry name" value="MG423"/>
    <property type="match status" value="1"/>
</dbReference>
<evidence type="ECO:0000256" key="5">
    <source>
        <dbReference type="ARBA" id="ARBA00022801"/>
    </source>
</evidence>
<dbReference type="Pfam" id="PF00753">
    <property type="entry name" value="Lactamase_B"/>
    <property type="match status" value="1"/>
</dbReference>
<dbReference type="GO" id="GO:0006364">
    <property type="term" value="P:rRNA processing"/>
    <property type="evidence" value="ECO:0007669"/>
    <property type="project" value="UniProtKB-UniRule"/>
</dbReference>
<keyword evidence="4 9" id="KW-0255">Endonuclease</keyword>
<evidence type="ECO:0000256" key="10">
    <source>
        <dbReference type="PIRSR" id="PIRSR004803-1"/>
    </source>
</evidence>
<dbReference type="InterPro" id="IPR055132">
    <property type="entry name" value="RNase_J_b_CASP"/>
</dbReference>
<dbReference type="PROSITE" id="PS01292">
    <property type="entry name" value="UPF0036"/>
    <property type="match status" value="1"/>
</dbReference>